<dbReference type="Proteomes" id="UP000016630">
    <property type="component" value="Unassembled WGS sequence"/>
</dbReference>
<reference evidence="2 3" key="1">
    <citation type="submission" date="2013-06" db="EMBL/GenBank/DDBJ databases">
        <authorList>
            <person name="Weinstock G."/>
            <person name="Sodergren E."/>
            <person name="Lobos E.A."/>
            <person name="Fulton L."/>
            <person name="Fulton R."/>
            <person name="Courtney L."/>
            <person name="Fronick C."/>
            <person name="O'Laughlin M."/>
            <person name="Godfrey J."/>
            <person name="Wilson R.M."/>
            <person name="Miner T."/>
            <person name="Farmer C."/>
            <person name="Delehaunty K."/>
            <person name="Cordes M."/>
            <person name="Minx P."/>
            <person name="Tomlinson C."/>
            <person name="Chen J."/>
            <person name="Wollam A."/>
            <person name="Pepin K.H."/>
            <person name="Bhonagiri V."/>
            <person name="Zhang X."/>
            <person name="Warren W."/>
            <person name="Mitreva M."/>
            <person name="Mardis E.R."/>
            <person name="Wilson R.K."/>
        </authorList>
    </citation>
    <scope>NUCLEOTIDE SEQUENCE [LARGE SCALE GENOMIC DNA]</scope>
    <source>
        <strain evidence="2 3">F0570</strain>
    </source>
</reference>
<evidence type="ECO:0000256" key="1">
    <source>
        <dbReference type="SAM" id="MobiDB-lite"/>
    </source>
</evidence>
<evidence type="ECO:0000313" key="3">
    <source>
        <dbReference type="Proteomes" id="UP000016630"/>
    </source>
</evidence>
<dbReference type="PATRIC" id="fig|1227271.3.peg.1692"/>
<proteinExistence type="predicted"/>
<dbReference type="InterPro" id="IPR012456">
    <property type="entry name" value="DUF1661"/>
</dbReference>
<dbReference type="HOGENOM" id="CLU_2131172_0_0_10"/>
<feature type="region of interest" description="Disordered" evidence="1">
    <location>
        <begin position="1"/>
        <end position="29"/>
    </location>
</feature>
<accession>A0A0E2LN44</accession>
<gene>
    <name evidence="2" type="ORF">HMPREF1555_01935</name>
</gene>
<comment type="caution">
    <text evidence="2">The sequence shown here is derived from an EMBL/GenBank/DDBJ whole genome shotgun (WGS) entry which is preliminary data.</text>
</comment>
<sequence length="113" mass="13363">MQAQQQPFDPSFTAPDRRPGRIPTFRRAERERGENRVYARELFHPTPLKTWREIFFVLAREGKNLRAGTKNFWFVFSGKHAPQSAHLRFVNRERKCAKKRKGYFSCIDCSVGF</sequence>
<dbReference type="EMBL" id="AWUW01000137">
    <property type="protein sequence ID" value="ERJ64210.1"/>
    <property type="molecule type" value="Genomic_DNA"/>
</dbReference>
<protein>
    <submittedName>
        <fullName evidence="2">Uncharacterized protein</fullName>
    </submittedName>
</protein>
<evidence type="ECO:0000313" key="2">
    <source>
        <dbReference type="EMBL" id="ERJ64210.1"/>
    </source>
</evidence>
<name>A0A0E2LN44_PORGN</name>
<dbReference type="Pfam" id="PF07877">
    <property type="entry name" value="DUF1661"/>
    <property type="match status" value="1"/>
</dbReference>
<organism evidence="2 3">
    <name type="scientific">Porphyromonas gingivalis F0570</name>
    <dbReference type="NCBI Taxonomy" id="1227271"/>
    <lineage>
        <taxon>Bacteria</taxon>
        <taxon>Pseudomonadati</taxon>
        <taxon>Bacteroidota</taxon>
        <taxon>Bacteroidia</taxon>
        <taxon>Bacteroidales</taxon>
        <taxon>Porphyromonadaceae</taxon>
        <taxon>Porphyromonas</taxon>
    </lineage>
</organism>
<dbReference type="AlphaFoldDB" id="A0A0E2LN44"/>